<dbReference type="SUPFAM" id="SSF57701">
    <property type="entry name" value="Zn2/Cys6 DNA-binding domain"/>
    <property type="match status" value="1"/>
</dbReference>
<keyword evidence="1" id="KW-0539">Nucleus</keyword>
<dbReference type="KEGG" id="cthr:CTHT_0011340"/>
<organism evidence="5">
    <name type="scientific">Chaetomium thermophilum (strain DSM 1495 / CBS 144.50 / IMI 039719)</name>
    <name type="common">Thermochaetoides thermophila</name>
    <dbReference type="NCBI Taxonomy" id="759272"/>
    <lineage>
        <taxon>Eukaryota</taxon>
        <taxon>Fungi</taxon>
        <taxon>Dikarya</taxon>
        <taxon>Ascomycota</taxon>
        <taxon>Pezizomycotina</taxon>
        <taxon>Sordariomycetes</taxon>
        <taxon>Sordariomycetidae</taxon>
        <taxon>Sordariales</taxon>
        <taxon>Chaetomiaceae</taxon>
        <taxon>Thermochaetoides</taxon>
    </lineage>
</organism>
<reference evidence="4 5" key="1">
    <citation type="journal article" date="2011" name="Cell">
        <title>Insight into structure and assembly of the nuclear pore complex by utilizing the genome of a eukaryotic thermophile.</title>
        <authorList>
            <person name="Amlacher S."/>
            <person name="Sarges P."/>
            <person name="Flemming D."/>
            <person name="van Noort V."/>
            <person name="Kunze R."/>
            <person name="Devos D.P."/>
            <person name="Arumugam M."/>
            <person name="Bork P."/>
            <person name="Hurt E."/>
        </authorList>
    </citation>
    <scope>NUCLEOTIDE SEQUENCE [LARGE SCALE GENOMIC DNA]</scope>
    <source>
        <strain evidence="5">DSM 1495 / CBS 144.50 / IMI 039719</strain>
    </source>
</reference>
<evidence type="ECO:0000256" key="3">
    <source>
        <dbReference type="SAM" id="Phobius"/>
    </source>
</evidence>
<sequence length="758" mass="80733">MDRQESAGTFTGFAVYQPALGAPLQWLPAIGTPELDQMIHALIPGTASIQDKRAQVSMDFLEYAHQTGEKFKFYPVRPASCTPVTGSPASSSTPFDASSSQSSSVNASPVVTQGAWAQSPAAVTPADIQPRPRPAVTKRSSTSSSRQQAMDFSNHPGMRILTKDGRDVTNMASRGCKTKEQREHAHLMRIIKACDTCRRKKVRCDPSHKKRNASQASPSQHEQKPAKKMKKIEESPPVAFAGESGEFVGSTASDAAALTADFQTLEAQDIERFWEDFIMFDQEPSLLAASQFTSFDFDFDSFIGLQSCSSSSSSSASPSQGFASSLQASPATVSDPVVDVAADASLFSDSTIPYLNPLAALGTDYTDFNLYSPGPDNVDEDPVFQMTEVASRQQQLPLSFPRSSVAHAATTSTPQFSFPFIPAESSRSAVSVSRTSPVDNPRMSYYSSFPDYTGQFSHSPDEPTVCTNQQYESRRSETIYRPTNHKSHAALELSGDVTAEGATHSQSTTKRQQYGSSSSTAAVSSANTVAASIVQSSLSPSPSPRPSGLLRAPAAISSPASSPRAIKSAHGADAVGQGLCGPTGVIENRTVTTNRTTVPRIVTAVDVHSTVMTYAGVLKATTATTSATTASTFPTRRIVAGQENAANEKSVPQRLSFSPPGLFFQLVVFGLVSLLCAAAVLLPQAPLTPVPASLANLILAFTSISSSLSQFAGPQKNLPTYVDCATARICSTDSSQRRRTRRSGFSSLLSSARLLVLY</sequence>
<dbReference type="InterPro" id="IPR001138">
    <property type="entry name" value="Zn2Cys6_DnaBD"/>
</dbReference>
<evidence type="ECO:0008006" key="6">
    <source>
        <dbReference type="Google" id="ProtNLM"/>
    </source>
</evidence>
<dbReference type="GeneID" id="18255172"/>
<evidence type="ECO:0000256" key="1">
    <source>
        <dbReference type="ARBA" id="ARBA00023242"/>
    </source>
</evidence>
<feature type="region of interest" description="Disordered" evidence="2">
    <location>
        <begin position="203"/>
        <end position="232"/>
    </location>
</feature>
<dbReference type="CDD" id="cd00067">
    <property type="entry name" value="GAL4"/>
    <property type="match status" value="1"/>
</dbReference>
<dbReference type="AlphaFoldDB" id="G0S0V2"/>
<keyword evidence="3" id="KW-0472">Membrane</keyword>
<feature type="region of interest" description="Disordered" evidence="2">
    <location>
        <begin position="498"/>
        <end position="519"/>
    </location>
</feature>
<feature type="region of interest" description="Disordered" evidence="2">
    <location>
        <begin position="536"/>
        <end position="569"/>
    </location>
</feature>
<dbReference type="EMBL" id="GL988039">
    <property type="protein sequence ID" value="EGS22662.1"/>
    <property type="molecule type" value="Genomic_DNA"/>
</dbReference>
<evidence type="ECO:0000256" key="2">
    <source>
        <dbReference type="SAM" id="MobiDB-lite"/>
    </source>
</evidence>
<evidence type="ECO:0000313" key="4">
    <source>
        <dbReference type="EMBL" id="EGS22662.1"/>
    </source>
</evidence>
<feature type="compositionally biased region" description="Polar residues" evidence="2">
    <location>
        <begin position="503"/>
        <end position="515"/>
    </location>
</feature>
<feature type="region of interest" description="Disordered" evidence="2">
    <location>
        <begin position="82"/>
        <end position="161"/>
    </location>
</feature>
<dbReference type="Proteomes" id="UP000008066">
    <property type="component" value="Unassembled WGS sequence"/>
</dbReference>
<feature type="compositionally biased region" description="Low complexity" evidence="2">
    <location>
        <begin position="87"/>
        <end position="111"/>
    </location>
</feature>
<keyword evidence="3" id="KW-0812">Transmembrane</keyword>
<evidence type="ECO:0000313" key="5">
    <source>
        <dbReference type="Proteomes" id="UP000008066"/>
    </source>
</evidence>
<feature type="transmembrane region" description="Helical" evidence="3">
    <location>
        <begin position="662"/>
        <end position="682"/>
    </location>
</feature>
<keyword evidence="5" id="KW-1185">Reference proteome</keyword>
<dbReference type="OrthoDB" id="4850804at2759"/>
<dbReference type="eggNOG" id="ENOG502RS5Y">
    <property type="taxonomic scope" value="Eukaryota"/>
</dbReference>
<proteinExistence type="predicted"/>
<gene>
    <name evidence="4" type="ORF">CTHT_0011340</name>
</gene>
<dbReference type="GO" id="GO:0008270">
    <property type="term" value="F:zinc ion binding"/>
    <property type="evidence" value="ECO:0007669"/>
    <property type="project" value="InterPro"/>
</dbReference>
<protein>
    <recommendedName>
        <fullName evidence="6">Zn(2)-C6 fungal-type domain-containing protein</fullName>
    </recommendedName>
</protein>
<accession>G0S0V2</accession>
<feature type="region of interest" description="Disordered" evidence="2">
    <location>
        <begin position="454"/>
        <end position="485"/>
    </location>
</feature>
<feature type="transmembrane region" description="Helical" evidence="3">
    <location>
        <begin position="694"/>
        <end position="712"/>
    </location>
</feature>
<name>G0S0V2_CHATD</name>
<dbReference type="HOGENOM" id="CLU_019371_0_0_1"/>
<dbReference type="GO" id="GO:0000981">
    <property type="term" value="F:DNA-binding transcription factor activity, RNA polymerase II-specific"/>
    <property type="evidence" value="ECO:0007669"/>
    <property type="project" value="InterPro"/>
</dbReference>
<keyword evidence="3" id="KW-1133">Transmembrane helix</keyword>
<feature type="compositionally biased region" description="Basic residues" evidence="2">
    <location>
        <begin position="203"/>
        <end position="212"/>
    </location>
</feature>
<dbReference type="InterPro" id="IPR036864">
    <property type="entry name" value="Zn2-C6_fun-type_DNA-bd_sf"/>
</dbReference>
<dbReference type="RefSeq" id="XP_006691654.1">
    <property type="nucleotide sequence ID" value="XM_006691591.1"/>
</dbReference>